<evidence type="ECO:0000313" key="6">
    <source>
        <dbReference type="Proteomes" id="UP000321424"/>
    </source>
</evidence>
<dbReference type="InterPro" id="IPR036388">
    <property type="entry name" value="WH-like_DNA-bd_sf"/>
</dbReference>
<organism evidence="5 6">
    <name type="scientific">Nocardia ninae NBRC 108245</name>
    <dbReference type="NCBI Taxonomy" id="1210091"/>
    <lineage>
        <taxon>Bacteria</taxon>
        <taxon>Bacillati</taxon>
        <taxon>Actinomycetota</taxon>
        <taxon>Actinomycetes</taxon>
        <taxon>Mycobacteriales</taxon>
        <taxon>Nocardiaceae</taxon>
        <taxon>Nocardia</taxon>
    </lineage>
</organism>
<evidence type="ECO:0000256" key="1">
    <source>
        <dbReference type="ARBA" id="ARBA00023015"/>
    </source>
</evidence>
<feature type="domain" description="HTH arsR-type" evidence="4">
    <location>
        <begin position="19"/>
        <end position="114"/>
    </location>
</feature>
<protein>
    <submittedName>
        <fullName evidence="5">Transcriptional regulator</fullName>
    </submittedName>
</protein>
<evidence type="ECO:0000313" key="5">
    <source>
        <dbReference type="EMBL" id="GEM42402.1"/>
    </source>
</evidence>
<dbReference type="InterPro" id="IPR011991">
    <property type="entry name" value="ArsR-like_HTH"/>
</dbReference>
<gene>
    <name evidence="5" type="ORF">NN4_69210</name>
</gene>
<dbReference type="Proteomes" id="UP000321424">
    <property type="component" value="Unassembled WGS sequence"/>
</dbReference>
<accession>A0A511MP66</accession>
<dbReference type="InterPro" id="IPR000835">
    <property type="entry name" value="HTH_MarR-typ"/>
</dbReference>
<dbReference type="EMBL" id="BJXA01000069">
    <property type="protein sequence ID" value="GEM42402.1"/>
    <property type="molecule type" value="Genomic_DNA"/>
</dbReference>
<dbReference type="InterPro" id="IPR036390">
    <property type="entry name" value="WH_DNA-bd_sf"/>
</dbReference>
<evidence type="ECO:0000256" key="2">
    <source>
        <dbReference type="ARBA" id="ARBA00023125"/>
    </source>
</evidence>
<dbReference type="CDD" id="cd00090">
    <property type="entry name" value="HTH_ARSR"/>
    <property type="match status" value="1"/>
</dbReference>
<sequence length="122" mass="13138">MAVSIPLDPDHADRAASGLAIAGIERWANRFELLSDANRLRLLLCLHHAPDISVSDLAAAVGMSGTAVSHALRLLRQQGWVAAAKHGRIVRYRLADDTIHDLLHWIGATHAAEPLGKEVATT</sequence>
<dbReference type="InterPro" id="IPR051081">
    <property type="entry name" value="HTH_MetalResp_TranReg"/>
</dbReference>
<dbReference type="GO" id="GO:0003677">
    <property type="term" value="F:DNA binding"/>
    <property type="evidence" value="ECO:0007669"/>
    <property type="project" value="UniProtKB-KW"/>
</dbReference>
<name>A0A511MP66_9NOCA</name>
<dbReference type="PRINTS" id="PR00778">
    <property type="entry name" value="HTHARSR"/>
</dbReference>
<dbReference type="PANTHER" id="PTHR33154:SF18">
    <property type="entry name" value="ARSENICAL RESISTANCE OPERON REPRESSOR"/>
    <property type="match status" value="1"/>
</dbReference>
<keyword evidence="3" id="KW-0804">Transcription</keyword>
<keyword evidence="1" id="KW-0805">Transcription regulation</keyword>
<evidence type="ECO:0000256" key="3">
    <source>
        <dbReference type="ARBA" id="ARBA00023163"/>
    </source>
</evidence>
<reference evidence="5 6" key="1">
    <citation type="submission" date="2019-07" db="EMBL/GenBank/DDBJ databases">
        <title>Whole genome shotgun sequence of Nocardia ninae NBRC 108245.</title>
        <authorList>
            <person name="Hosoyama A."/>
            <person name="Uohara A."/>
            <person name="Ohji S."/>
            <person name="Ichikawa N."/>
        </authorList>
    </citation>
    <scope>NUCLEOTIDE SEQUENCE [LARGE SCALE GENOMIC DNA]</scope>
    <source>
        <strain evidence="5 6">NBRC 108245</strain>
    </source>
</reference>
<keyword evidence="2" id="KW-0238">DNA-binding</keyword>
<dbReference type="GO" id="GO:0003700">
    <property type="term" value="F:DNA-binding transcription factor activity"/>
    <property type="evidence" value="ECO:0007669"/>
    <property type="project" value="InterPro"/>
</dbReference>
<dbReference type="PANTHER" id="PTHR33154">
    <property type="entry name" value="TRANSCRIPTIONAL REGULATOR, ARSR FAMILY"/>
    <property type="match status" value="1"/>
</dbReference>
<dbReference type="InterPro" id="IPR001845">
    <property type="entry name" value="HTH_ArsR_DNA-bd_dom"/>
</dbReference>
<dbReference type="PROSITE" id="PS50987">
    <property type="entry name" value="HTH_ARSR_2"/>
    <property type="match status" value="1"/>
</dbReference>
<dbReference type="SUPFAM" id="SSF46785">
    <property type="entry name" value="Winged helix' DNA-binding domain"/>
    <property type="match status" value="1"/>
</dbReference>
<dbReference type="AlphaFoldDB" id="A0A511MP66"/>
<dbReference type="NCBIfam" id="NF033788">
    <property type="entry name" value="HTH_metalloreg"/>
    <property type="match status" value="1"/>
</dbReference>
<dbReference type="SMART" id="SM00418">
    <property type="entry name" value="HTH_ARSR"/>
    <property type="match status" value="1"/>
</dbReference>
<dbReference type="Pfam" id="PF12802">
    <property type="entry name" value="MarR_2"/>
    <property type="match status" value="1"/>
</dbReference>
<evidence type="ECO:0000259" key="4">
    <source>
        <dbReference type="PROSITE" id="PS50987"/>
    </source>
</evidence>
<comment type="caution">
    <text evidence="5">The sequence shown here is derived from an EMBL/GenBank/DDBJ whole genome shotgun (WGS) entry which is preliminary data.</text>
</comment>
<proteinExistence type="predicted"/>
<dbReference type="Gene3D" id="1.10.10.10">
    <property type="entry name" value="Winged helix-like DNA-binding domain superfamily/Winged helix DNA-binding domain"/>
    <property type="match status" value="1"/>
</dbReference>
<keyword evidence="6" id="KW-1185">Reference proteome</keyword>